<dbReference type="PRINTS" id="PR00081">
    <property type="entry name" value="GDHRDH"/>
</dbReference>
<dbReference type="InterPro" id="IPR002347">
    <property type="entry name" value="SDR_fam"/>
</dbReference>
<evidence type="ECO:0000313" key="3">
    <source>
        <dbReference type="EMBL" id="KAK5693536.1"/>
    </source>
</evidence>
<dbReference type="PANTHER" id="PTHR44229">
    <property type="entry name" value="15-HYDROXYPROSTAGLANDIN DEHYDROGENASE [NAD(+)]"/>
    <property type="match status" value="1"/>
</dbReference>
<proteinExistence type="inferred from homology"/>
<dbReference type="InterPro" id="IPR036291">
    <property type="entry name" value="NAD(P)-bd_dom_sf"/>
</dbReference>
<dbReference type="Gene3D" id="3.40.50.720">
    <property type="entry name" value="NAD(P)-binding Rossmann-like Domain"/>
    <property type="match status" value="1"/>
</dbReference>
<dbReference type="EMBL" id="JAVRQU010000017">
    <property type="protein sequence ID" value="KAK5693536.1"/>
    <property type="molecule type" value="Genomic_DNA"/>
</dbReference>
<dbReference type="AlphaFoldDB" id="A0AAN7VYX6"/>
<name>A0AAN7VYX6_9PEZI</name>
<dbReference type="Pfam" id="PF00106">
    <property type="entry name" value="adh_short"/>
    <property type="match status" value="1"/>
</dbReference>
<evidence type="ECO:0000256" key="1">
    <source>
        <dbReference type="ARBA" id="ARBA00006484"/>
    </source>
</evidence>
<organism evidence="3 4">
    <name type="scientific">Elasticomyces elasticus</name>
    <dbReference type="NCBI Taxonomy" id="574655"/>
    <lineage>
        <taxon>Eukaryota</taxon>
        <taxon>Fungi</taxon>
        <taxon>Dikarya</taxon>
        <taxon>Ascomycota</taxon>
        <taxon>Pezizomycotina</taxon>
        <taxon>Dothideomycetes</taxon>
        <taxon>Dothideomycetidae</taxon>
        <taxon>Mycosphaerellales</taxon>
        <taxon>Teratosphaeriaceae</taxon>
        <taxon>Elasticomyces</taxon>
    </lineage>
</organism>
<dbReference type="PANTHER" id="PTHR44229:SF4">
    <property type="entry name" value="15-HYDROXYPROSTAGLANDIN DEHYDROGENASE [NAD(+)]"/>
    <property type="match status" value="1"/>
</dbReference>
<evidence type="ECO:0000256" key="2">
    <source>
        <dbReference type="ARBA" id="ARBA00023002"/>
    </source>
</evidence>
<sequence length="298" mass="31644">MVVGDISLSDKIAVVTGGGSGINLAFVRLALNDGAKVLIADLKLTSEAEQLVKSSSGDVGFAKCDVSIWADLKALPKEVTKAFGSDAVADVWIAGAGVFEPKWSSFLEDAEEEHYKQMQINAEHPMKLTRIAMRSCLGANKPGVMLIVASGAGITGNYACPIYCASKHAVGFTKSMAPADADEHFKVVTICPGMVSTPLWTGEQAKDVHAQFSYTDDVCITPEEVAQAMVEMVEQGKYGGGSLLEVAKGKLRNELESHQSVVVTGAEAKAWADQCYAPMREVYKKERGVAVNGSNGAH</sequence>
<keyword evidence="2" id="KW-0560">Oxidoreductase</keyword>
<evidence type="ECO:0008006" key="5">
    <source>
        <dbReference type="Google" id="ProtNLM"/>
    </source>
</evidence>
<evidence type="ECO:0000313" key="4">
    <source>
        <dbReference type="Proteomes" id="UP001310594"/>
    </source>
</evidence>
<comment type="similarity">
    <text evidence="1">Belongs to the short-chain dehydrogenases/reductases (SDR) family.</text>
</comment>
<gene>
    <name evidence="3" type="ORF">LTR97_010105</name>
</gene>
<dbReference type="SUPFAM" id="SSF51735">
    <property type="entry name" value="NAD(P)-binding Rossmann-fold domains"/>
    <property type="match status" value="1"/>
</dbReference>
<accession>A0AAN7VYX6</accession>
<reference evidence="3" key="1">
    <citation type="submission" date="2023-08" db="EMBL/GenBank/DDBJ databases">
        <title>Black Yeasts Isolated from many extreme environments.</title>
        <authorList>
            <person name="Coleine C."/>
            <person name="Stajich J.E."/>
            <person name="Selbmann L."/>
        </authorList>
    </citation>
    <scope>NUCLEOTIDE SEQUENCE</scope>
    <source>
        <strain evidence="3">CCFEE 5810</strain>
    </source>
</reference>
<comment type="caution">
    <text evidence="3">The sequence shown here is derived from an EMBL/GenBank/DDBJ whole genome shotgun (WGS) entry which is preliminary data.</text>
</comment>
<dbReference type="GO" id="GO:0005737">
    <property type="term" value="C:cytoplasm"/>
    <property type="evidence" value="ECO:0007669"/>
    <property type="project" value="TreeGrafter"/>
</dbReference>
<dbReference type="Proteomes" id="UP001310594">
    <property type="component" value="Unassembled WGS sequence"/>
</dbReference>
<protein>
    <recommendedName>
        <fullName evidence="5">NAD(P)-binding protein</fullName>
    </recommendedName>
</protein>
<dbReference type="GO" id="GO:0016616">
    <property type="term" value="F:oxidoreductase activity, acting on the CH-OH group of donors, NAD or NADP as acceptor"/>
    <property type="evidence" value="ECO:0007669"/>
    <property type="project" value="TreeGrafter"/>
</dbReference>